<dbReference type="EMBL" id="JAJKFW010000058">
    <property type="protein sequence ID" value="MCC9644637.1"/>
    <property type="molecule type" value="Genomic_DNA"/>
</dbReference>
<dbReference type="InterPro" id="IPR043128">
    <property type="entry name" value="Rev_trsase/Diguanyl_cyclase"/>
</dbReference>
<dbReference type="Gene3D" id="3.30.450.20">
    <property type="entry name" value="PAS domain"/>
    <property type="match status" value="1"/>
</dbReference>
<dbReference type="PROSITE" id="PS50112">
    <property type="entry name" value="PAS"/>
    <property type="match status" value="1"/>
</dbReference>
<dbReference type="RefSeq" id="WP_230276349.1">
    <property type="nucleotide sequence ID" value="NZ_JAJKFW010000058.1"/>
</dbReference>
<accession>A0ABS8NM32</accession>
<feature type="domain" description="PAS" evidence="4">
    <location>
        <begin position="366"/>
        <end position="398"/>
    </location>
</feature>
<feature type="region of interest" description="Disordered" evidence="3">
    <location>
        <begin position="1"/>
        <end position="63"/>
    </location>
</feature>
<dbReference type="InterPro" id="IPR029787">
    <property type="entry name" value="Nucleotide_cyclase"/>
</dbReference>
<keyword evidence="7" id="KW-0548">Nucleotidyltransferase</keyword>
<dbReference type="Pfam" id="PF00990">
    <property type="entry name" value="GGDEF"/>
    <property type="match status" value="1"/>
</dbReference>
<evidence type="ECO:0000259" key="4">
    <source>
        <dbReference type="PROSITE" id="PS50112"/>
    </source>
</evidence>
<comment type="caution">
    <text evidence="7">The sequence shown here is derived from an EMBL/GenBank/DDBJ whole genome shotgun (WGS) entry which is preliminary data.</text>
</comment>
<dbReference type="InterPro" id="IPR037522">
    <property type="entry name" value="HD_GYP_dom"/>
</dbReference>
<dbReference type="CDD" id="cd00130">
    <property type="entry name" value="PAS"/>
    <property type="match status" value="1"/>
</dbReference>
<dbReference type="SMART" id="SM00471">
    <property type="entry name" value="HDc"/>
    <property type="match status" value="1"/>
</dbReference>
<dbReference type="CDD" id="cd00077">
    <property type="entry name" value="HDc"/>
    <property type="match status" value="1"/>
</dbReference>
<evidence type="ECO:0000259" key="5">
    <source>
        <dbReference type="PROSITE" id="PS50887"/>
    </source>
</evidence>
<dbReference type="SUPFAM" id="SSF55785">
    <property type="entry name" value="PYP-like sensor domain (PAS domain)"/>
    <property type="match status" value="1"/>
</dbReference>
<proteinExistence type="predicted"/>
<sequence length="797" mass="87113">MNDNLVPNDLTHDSLPSIVPVTVPGNSSVDPSAEVTEADAISQPNVSDNDADRGAKQEQSQDAAYSASRLSELLLGLGEAATGHLPGSMASDGTSTDGQSASAEDTRPFENHLAMVRLGMATSLFYALRTKHAPTAAHSLRVALACSAWCERLGLAEDVRDRIEVAALLHDVGKIGIPDRILRKPSKLSVEEQLTMDSCSELACEILRGCTADQNLLNIVKYCGVWYDSRRQEDHVRGDALPLGARMMSIAGAFDAMTTDQIYRPALSRERAVQELFRGSGTQFDPELTRDFATMLEHRPELLHSSVVNRWLQKLQSDSPDFVGSLKNMGESDISESASLGSPVEWQTESVSILPYYETLGAQIRDGVAFTDCEGQVTYWNETLSRMTGVASDAMVGRHFDVDSLGIVTDSGDQPETCPLEESLRLQTSVNRTMKVNHGGNTRDVLFQATPVNDGYGGGAVVVLRDMSDRTKLQSQIQTLHKKATSDPLTGIANRAEFDSRLSRATSDAKGNGNTFSLIICDIDHFKQVNDVHGHPAGDEALVQFARVLEKHTRDEDLVARYGGEEFVFLAINSDNATAARRAEQIRRAIEVTPLDGLNGESVTVSFGVTEYQSGDAAETILARADRALLKAKENGRNRVVQLGSGIQQEETEASSSSWFSWLTSGKQDHGCEFLLVTPVPTDLAVEKLRGFISDHRAEIIQVSGNVVSLRIVAHCGGIGRRASDHRITLHVMIHLNEGLGKRSRTDHAITQTNLRVSIQPVRNRDRRNRDLNGCVREVLGSLRSYLMAEIVQNKED</sequence>
<evidence type="ECO:0000256" key="2">
    <source>
        <dbReference type="ARBA" id="ARBA00034247"/>
    </source>
</evidence>
<name>A0ABS8NM32_9BACT</name>
<keyword evidence="8" id="KW-1185">Reference proteome</keyword>
<dbReference type="NCBIfam" id="TIGR00229">
    <property type="entry name" value="sensory_box"/>
    <property type="match status" value="1"/>
</dbReference>
<evidence type="ECO:0000313" key="7">
    <source>
        <dbReference type="EMBL" id="MCC9644637.1"/>
    </source>
</evidence>
<dbReference type="PANTHER" id="PTHR45138">
    <property type="entry name" value="REGULATORY COMPONENTS OF SENSORY TRANSDUCTION SYSTEM"/>
    <property type="match status" value="1"/>
</dbReference>
<dbReference type="Pfam" id="PF08448">
    <property type="entry name" value="PAS_4"/>
    <property type="match status" value="1"/>
</dbReference>
<dbReference type="Pfam" id="PF13487">
    <property type="entry name" value="HD_5"/>
    <property type="match status" value="1"/>
</dbReference>
<dbReference type="PROSITE" id="PS51832">
    <property type="entry name" value="HD_GYP"/>
    <property type="match status" value="1"/>
</dbReference>
<dbReference type="SUPFAM" id="SSF109604">
    <property type="entry name" value="HD-domain/PDEase-like"/>
    <property type="match status" value="1"/>
</dbReference>
<organism evidence="7 8">
    <name type="scientific">Rhodopirellula halodulae</name>
    <dbReference type="NCBI Taxonomy" id="2894198"/>
    <lineage>
        <taxon>Bacteria</taxon>
        <taxon>Pseudomonadati</taxon>
        <taxon>Planctomycetota</taxon>
        <taxon>Planctomycetia</taxon>
        <taxon>Pirellulales</taxon>
        <taxon>Pirellulaceae</taxon>
        <taxon>Rhodopirellula</taxon>
    </lineage>
</organism>
<comment type="catalytic activity">
    <reaction evidence="2">
        <text>2 GTP = 3',3'-c-di-GMP + 2 diphosphate</text>
        <dbReference type="Rhea" id="RHEA:24898"/>
        <dbReference type="ChEBI" id="CHEBI:33019"/>
        <dbReference type="ChEBI" id="CHEBI:37565"/>
        <dbReference type="ChEBI" id="CHEBI:58805"/>
        <dbReference type="EC" id="2.7.7.65"/>
    </reaction>
</comment>
<dbReference type="PANTHER" id="PTHR45138:SF9">
    <property type="entry name" value="DIGUANYLATE CYCLASE DGCM-RELATED"/>
    <property type="match status" value="1"/>
</dbReference>
<dbReference type="Gene3D" id="1.10.3210.10">
    <property type="entry name" value="Hypothetical protein af1432"/>
    <property type="match status" value="1"/>
</dbReference>
<protein>
    <recommendedName>
        <fullName evidence="1">diguanylate cyclase</fullName>
        <ecNumber evidence="1">2.7.7.65</ecNumber>
    </recommendedName>
</protein>
<dbReference type="GO" id="GO:0052621">
    <property type="term" value="F:diguanylate cyclase activity"/>
    <property type="evidence" value="ECO:0007669"/>
    <property type="project" value="UniProtKB-EC"/>
</dbReference>
<dbReference type="NCBIfam" id="TIGR00254">
    <property type="entry name" value="GGDEF"/>
    <property type="match status" value="1"/>
</dbReference>
<keyword evidence="7" id="KW-0808">Transferase</keyword>
<evidence type="ECO:0000259" key="6">
    <source>
        <dbReference type="PROSITE" id="PS51832"/>
    </source>
</evidence>
<dbReference type="Gene3D" id="3.30.70.270">
    <property type="match status" value="1"/>
</dbReference>
<dbReference type="SMART" id="SM00267">
    <property type="entry name" value="GGDEF"/>
    <property type="match status" value="1"/>
</dbReference>
<dbReference type="PROSITE" id="PS50887">
    <property type="entry name" value="GGDEF"/>
    <property type="match status" value="1"/>
</dbReference>
<feature type="compositionally biased region" description="Polar residues" evidence="3">
    <location>
        <begin position="91"/>
        <end position="103"/>
    </location>
</feature>
<reference evidence="7" key="1">
    <citation type="submission" date="2021-11" db="EMBL/GenBank/DDBJ databases">
        <title>Genome sequence.</title>
        <authorList>
            <person name="Sun Q."/>
        </authorList>
    </citation>
    <scope>NUCLEOTIDE SEQUENCE</scope>
    <source>
        <strain evidence="7">JC740</strain>
    </source>
</reference>
<dbReference type="InterPro" id="IPR000014">
    <property type="entry name" value="PAS"/>
</dbReference>
<evidence type="ECO:0000256" key="3">
    <source>
        <dbReference type="SAM" id="MobiDB-lite"/>
    </source>
</evidence>
<dbReference type="CDD" id="cd01949">
    <property type="entry name" value="GGDEF"/>
    <property type="match status" value="1"/>
</dbReference>
<feature type="domain" description="HD-GYP" evidence="6">
    <location>
        <begin position="113"/>
        <end position="308"/>
    </location>
</feature>
<gene>
    <name evidence="7" type="ORF">LOC71_20375</name>
</gene>
<dbReference type="InterPro" id="IPR050469">
    <property type="entry name" value="Diguanylate_Cyclase"/>
</dbReference>
<dbReference type="Proteomes" id="UP001430306">
    <property type="component" value="Unassembled WGS sequence"/>
</dbReference>
<dbReference type="EC" id="2.7.7.65" evidence="1"/>
<feature type="region of interest" description="Disordered" evidence="3">
    <location>
        <begin position="84"/>
        <end position="105"/>
    </location>
</feature>
<evidence type="ECO:0000256" key="1">
    <source>
        <dbReference type="ARBA" id="ARBA00012528"/>
    </source>
</evidence>
<dbReference type="SUPFAM" id="SSF55073">
    <property type="entry name" value="Nucleotide cyclase"/>
    <property type="match status" value="1"/>
</dbReference>
<dbReference type="InterPro" id="IPR035965">
    <property type="entry name" value="PAS-like_dom_sf"/>
</dbReference>
<evidence type="ECO:0000313" key="8">
    <source>
        <dbReference type="Proteomes" id="UP001430306"/>
    </source>
</evidence>
<dbReference type="InterPro" id="IPR003607">
    <property type="entry name" value="HD/PDEase_dom"/>
</dbReference>
<feature type="domain" description="GGDEF" evidence="5">
    <location>
        <begin position="514"/>
        <end position="645"/>
    </location>
</feature>
<dbReference type="InterPro" id="IPR000160">
    <property type="entry name" value="GGDEF_dom"/>
</dbReference>
<dbReference type="InterPro" id="IPR013656">
    <property type="entry name" value="PAS_4"/>
</dbReference>